<gene>
    <name evidence="2" type="ORF">ISP20_06970</name>
</gene>
<feature type="chain" id="PRO_5045991786" evidence="1">
    <location>
        <begin position="22"/>
        <end position="173"/>
    </location>
</feature>
<evidence type="ECO:0000313" key="2">
    <source>
        <dbReference type="EMBL" id="MBM7120900.1"/>
    </source>
</evidence>
<keyword evidence="3" id="KW-1185">Reference proteome</keyword>
<dbReference type="RefSeq" id="WP_204635333.1">
    <property type="nucleotide sequence ID" value="NZ_JADIKC010000003.1"/>
</dbReference>
<proteinExistence type="predicted"/>
<organism evidence="2 3">
    <name type="scientific">Dyella kyungheensis</name>
    <dbReference type="NCBI Taxonomy" id="1242174"/>
    <lineage>
        <taxon>Bacteria</taxon>
        <taxon>Pseudomonadati</taxon>
        <taxon>Pseudomonadota</taxon>
        <taxon>Gammaproteobacteria</taxon>
        <taxon>Lysobacterales</taxon>
        <taxon>Rhodanobacteraceae</taxon>
        <taxon>Dyella</taxon>
    </lineage>
</organism>
<accession>A0ABS2JPG7</accession>
<dbReference type="Pfam" id="PF11218">
    <property type="entry name" value="DUF3011"/>
    <property type="match status" value="1"/>
</dbReference>
<comment type="caution">
    <text evidence="2">The sequence shown here is derived from an EMBL/GenBank/DDBJ whole genome shotgun (WGS) entry which is preliminary data.</text>
</comment>
<evidence type="ECO:0000256" key="1">
    <source>
        <dbReference type="SAM" id="SignalP"/>
    </source>
</evidence>
<dbReference type="EMBL" id="JADIKC010000003">
    <property type="protein sequence ID" value="MBM7120900.1"/>
    <property type="molecule type" value="Genomic_DNA"/>
</dbReference>
<sequence length="173" mass="17952">MKNATALIALLLATQAGIAFAEDVTCESKGSKRVECPMDTAGAVRLVKQLSNSPCTEGVSWGLSKHAVWVENGCRGVFSKDAQASDRSGDAASGGIPLLNASCPGNIDVHADQGGPVYINGKEGQLKRFNKNYFEAKDATSGVVISLSINPDGTPSVSYTGKGRANGVCQVHP</sequence>
<dbReference type="InterPro" id="IPR021381">
    <property type="entry name" value="DUF3011"/>
</dbReference>
<name>A0ABS2JPG7_9GAMM</name>
<reference evidence="2 3" key="1">
    <citation type="submission" date="2020-10" db="EMBL/GenBank/DDBJ databases">
        <title>Phylogeny of dyella-like bacteria.</title>
        <authorList>
            <person name="Fu J."/>
        </authorList>
    </citation>
    <scope>NUCLEOTIDE SEQUENCE [LARGE SCALE GENOMIC DNA]</scope>
    <source>
        <strain evidence="2 3">THG-B117</strain>
    </source>
</reference>
<keyword evidence="1" id="KW-0732">Signal</keyword>
<feature type="signal peptide" evidence="1">
    <location>
        <begin position="1"/>
        <end position="21"/>
    </location>
</feature>
<protein>
    <submittedName>
        <fullName evidence="2">DUF3011 domain-containing protein</fullName>
    </submittedName>
</protein>
<dbReference type="Proteomes" id="UP001430065">
    <property type="component" value="Unassembled WGS sequence"/>
</dbReference>
<evidence type="ECO:0000313" key="3">
    <source>
        <dbReference type="Proteomes" id="UP001430065"/>
    </source>
</evidence>